<dbReference type="FunFam" id="1.20.1260.20:FF:000001">
    <property type="entry name" value="PPE family protein PPE41"/>
    <property type="match status" value="1"/>
</dbReference>
<accession>A0A5C7XH88</accession>
<comment type="similarity">
    <text evidence="1">Belongs to the mycobacterial PPE family.</text>
</comment>
<dbReference type="Proteomes" id="UP000321797">
    <property type="component" value="Unassembled WGS sequence"/>
</dbReference>
<dbReference type="AlphaFoldDB" id="A0A5C7XH88"/>
<feature type="domain" description="PPE family C-terminal" evidence="3">
    <location>
        <begin position="304"/>
        <end position="389"/>
    </location>
</feature>
<comment type="caution">
    <text evidence="4">The sequence shown here is derived from an EMBL/GenBank/DDBJ whole genome shotgun (WGS) entry which is preliminary data.</text>
</comment>
<evidence type="ECO:0000259" key="3">
    <source>
        <dbReference type="Pfam" id="PF12484"/>
    </source>
</evidence>
<dbReference type="InterPro" id="IPR038332">
    <property type="entry name" value="PPE_sf"/>
</dbReference>
<evidence type="ECO:0000313" key="4">
    <source>
        <dbReference type="EMBL" id="TXI48560.1"/>
    </source>
</evidence>
<dbReference type="Pfam" id="PF00823">
    <property type="entry name" value="PPE"/>
    <property type="match status" value="1"/>
</dbReference>
<gene>
    <name evidence="4" type="ORF">E6Q54_23520</name>
</gene>
<evidence type="ECO:0000256" key="1">
    <source>
        <dbReference type="ARBA" id="ARBA00010652"/>
    </source>
</evidence>
<reference evidence="4 5" key="1">
    <citation type="submission" date="2018-09" db="EMBL/GenBank/DDBJ databases">
        <title>Metagenome Assembled Genomes from an Advanced Water Purification Facility.</title>
        <authorList>
            <person name="Stamps B.W."/>
            <person name="Spear J.R."/>
        </authorList>
    </citation>
    <scope>NUCLEOTIDE SEQUENCE [LARGE SCALE GENOMIC DNA]</scope>
    <source>
        <strain evidence="4">Bin_29_2</strain>
    </source>
</reference>
<sequence length="393" mass="38352">MDYAALPPEINSARMYSGAGAAPMTAAATTWNALGAELATTAASYESVISTLIGQEWRGPAATAMAAAAAPYIAWLNSTAAAAEHAAAQASASAAAYETAFAMTVPPAVVAANRAEFQALVATNFLGLNTAAIAAVEAVYAEMWAQDALAMYGYAAASSLAGTLQPLKPLAPSTNPAGIAGQGAAVAQASASGAQNGLSELVSGLPSAMQTLASPALASQPAQGGIADFLSNLINSTQNIGIWNGVQTYSAALSNVGTWHMFAGIASAIAIAHGPAAEAAEVAPMLVDSAEPVSAVAGGSAVLASAGTAAPVGGLTVPSSWPAAVPNTATSIPDNAVTLVSHGWTEADDSGAPVNTVGAGVPAAAAAARGGSGLSNPRYGVKPTVMVRPVVAG</sequence>
<dbReference type="PANTHER" id="PTHR46766">
    <property type="entry name" value="GLUTAMINE-RICH PROTEIN 2"/>
    <property type="match status" value="1"/>
</dbReference>
<evidence type="ECO:0000313" key="5">
    <source>
        <dbReference type="Proteomes" id="UP000321797"/>
    </source>
</evidence>
<dbReference type="InterPro" id="IPR000030">
    <property type="entry name" value="PPE_dom"/>
</dbReference>
<dbReference type="EMBL" id="SSGD01000180">
    <property type="protein sequence ID" value="TXI48560.1"/>
    <property type="molecule type" value="Genomic_DNA"/>
</dbReference>
<dbReference type="GO" id="GO:0052572">
    <property type="term" value="P:response to host immune response"/>
    <property type="evidence" value="ECO:0007669"/>
    <property type="project" value="TreeGrafter"/>
</dbReference>
<protein>
    <submittedName>
        <fullName evidence="4">PPE family protein</fullName>
    </submittedName>
</protein>
<dbReference type="Pfam" id="PF12484">
    <property type="entry name" value="PPE-SVP"/>
    <property type="match status" value="1"/>
</dbReference>
<evidence type="ECO:0000259" key="2">
    <source>
        <dbReference type="Pfam" id="PF00823"/>
    </source>
</evidence>
<organism evidence="4 5">
    <name type="scientific">Mycolicibacter arupensis</name>
    <dbReference type="NCBI Taxonomy" id="342002"/>
    <lineage>
        <taxon>Bacteria</taxon>
        <taxon>Bacillati</taxon>
        <taxon>Actinomycetota</taxon>
        <taxon>Actinomycetes</taxon>
        <taxon>Mycobacteriales</taxon>
        <taxon>Mycobacteriaceae</taxon>
        <taxon>Mycolicibacter</taxon>
    </lineage>
</organism>
<name>A0A5C7XH88_9MYCO</name>
<proteinExistence type="inferred from homology"/>
<dbReference type="SUPFAM" id="SSF140459">
    <property type="entry name" value="PE/PPE dimer-like"/>
    <property type="match status" value="1"/>
</dbReference>
<dbReference type="Gene3D" id="1.20.1260.20">
    <property type="entry name" value="PPE superfamily"/>
    <property type="match status" value="1"/>
</dbReference>
<dbReference type="InterPro" id="IPR022171">
    <property type="entry name" value="PPE_C"/>
</dbReference>
<feature type="domain" description="PPE" evidence="2">
    <location>
        <begin position="2"/>
        <end position="163"/>
    </location>
</feature>
<dbReference type="RefSeq" id="WP_276763592.1">
    <property type="nucleotide sequence ID" value="NZ_SSGD01000180.1"/>
</dbReference>
<dbReference type="PANTHER" id="PTHR46766:SF1">
    <property type="entry name" value="GLUTAMINE-RICH PROTEIN 2"/>
    <property type="match status" value="1"/>
</dbReference>